<dbReference type="WBParaSite" id="GPLIN_000755800">
    <property type="protein sequence ID" value="GPLIN_000755800"/>
    <property type="gene ID" value="GPLIN_000755800"/>
</dbReference>
<dbReference type="GO" id="GO:0005758">
    <property type="term" value="C:mitochondrial intermembrane space"/>
    <property type="evidence" value="ECO:0007669"/>
    <property type="project" value="TreeGrafter"/>
</dbReference>
<reference evidence="9" key="1">
    <citation type="submission" date="2014-05" db="EMBL/GenBank/DDBJ databases">
        <title>The genome and life-stage specific transcriptomes of Globodera pallida elucidate key aspects of plant parasitism by a cyst nematode.</title>
        <authorList>
            <person name="Cotton J.A."/>
            <person name="Lilley C.J."/>
            <person name="Jones L.M."/>
            <person name="Kikuchi T."/>
            <person name="Reid A.J."/>
            <person name="Thorpe P."/>
            <person name="Tsai I.J."/>
            <person name="Beasley H."/>
            <person name="Blok V."/>
            <person name="Cock P.J.A."/>
            <person name="Van den Akker S.E."/>
            <person name="Holroyd N."/>
            <person name="Hunt M."/>
            <person name="Mantelin S."/>
            <person name="Naghra H."/>
            <person name="Pain A."/>
            <person name="Palomares-Rius J.E."/>
            <person name="Zarowiecki M."/>
            <person name="Berriman M."/>
            <person name="Jones J.T."/>
            <person name="Urwin P.E."/>
        </authorList>
    </citation>
    <scope>NUCLEOTIDE SEQUENCE [LARGE SCALE GENOMIC DNA]</scope>
    <source>
        <strain evidence="9">Lindley</strain>
    </source>
</reference>
<comment type="similarity">
    <text evidence="7">Belongs to the peptidase T1A family.</text>
</comment>
<organism evidence="9 10">
    <name type="scientific">Globodera pallida</name>
    <name type="common">Potato cyst nematode worm</name>
    <name type="synonym">Heterodera pallida</name>
    <dbReference type="NCBI Taxonomy" id="36090"/>
    <lineage>
        <taxon>Eukaryota</taxon>
        <taxon>Metazoa</taxon>
        <taxon>Ecdysozoa</taxon>
        <taxon>Nematoda</taxon>
        <taxon>Chromadorea</taxon>
        <taxon>Rhabditida</taxon>
        <taxon>Tylenchina</taxon>
        <taxon>Tylenchomorpha</taxon>
        <taxon>Tylenchoidea</taxon>
        <taxon>Heteroderidae</taxon>
        <taxon>Heteroderinae</taxon>
        <taxon>Globodera</taxon>
    </lineage>
</organism>
<evidence type="ECO:0000259" key="8">
    <source>
        <dbReference type="PROSITE" id="PS00388"/>
    </source>
</evidence>
<dbReference type="FunFam" id="3.60.20.10:FF:000031">
    <property type="entry name" value="Proteasome subunit alpha type"/>
    <property type="match status" value="1"/>
</dbReference>
<dbReference type="AlphaFoldDB" id="A0A183C3W4"/>
<dbReference type="SUPFAM" id="SSF56235">
    <property type="entry name" value="N-terminal nucleophile aminohydrolases (Ntn hydrolases)"/>
    <property type="match status" value="1"/>
</dbReference>
<keyword evidence="9" id="KW-1185">Reference proteome</keyword>
<dbReference type="InterPro" id="IPR040239">
    <property type="entry name" value="HcpB-like"/>
</dbReference>
<dbReference type="PANTHER" id="PTHR13891:SF1">
    <property type="entry name" value="CYTOCHROME C OXIDASE ASSEMBLY FACTOR 7"/>
    <property type="match status" value="1"/>
</dbReference>
<dbReference type="Gene3D" id="1.25.40.10">
    <property type="entry name" value="Tetratricopeptide repeat domain"/>
    <property type="match status" value="1"/>
</dbReference>
<comment type="subcellular location">
    <subcellularLocation>
        <location evidence="2">Nucleus</location>
    </subcellularLocation>
</comment>
<keyword evidence="5 7" id="KW-0647">Proteasome</keyword>
<dbReference type="InterPro" id="IPR006597">
    <property type="entry name" value="Sel1-like"/>
</dbReference>
<evidence type="ECO:0000256" key="1">
    <source>
        <dbReference type="ARBA" id="ARBA00002000"/>
    </source>
</evidence>
<reference evidence="10" key="2">
    <citation type="submission" date="2016-06" db="UniProtKB">
        <authorList>
            <consortium name="WormBaseParasite"/>
        </authorList>
    </citation>
    <scope>IDENTIFICATION</scope>
</reference>
<evidence type="ECO:0000256" key="6">
    <source>
        <dbReference type="ARBA" id="ARBA00023242"/>
    </source>
</evidence>
<comment type="similarity">
    <text evidence="3">Belongs to the hcp beta-lactamase family.</text>
</comment>
<evidence type="ECO:0000256" key="4">
    <source>
        <dbReference type="ARBA" id="ARBA00022737"/>
    </source>
</evidence>
<evidence type="ECO:0000256" key="3">
    <source>
        <dbReference type="ARBA" id="ARBA00008486"/>
    </source>
</evidence>
<dbReference type="Pfam" id="PF10584">
    <property type="entry name" value="Proteasome_A_N"/>
    <property type="match status" value="1"/>
</dbReference>
<dbReference type="GO" id="GO:0005634">
    <property type="term" value="C:nucleus"/>
    <property type="evidence" value="ECO:0007669"/>
    <property type="project" value="UniProtKB-SubCell"/>
</dbReference>
<dbReference type="InterPro" id="IPR000426">
    <property type="entry name" value="Proteasome_asu_N"/>
</dbReference>
<dbReference type="Gene3D" id="3.60.20.10">
    <property type="entry name" value="Glutamine Phosphoribosylpyrophosphate, subunit 1, domain 1"/>
    <property type="match status" value="1"/>
</dbReference>
<dbReference type="SUPFAM" id="SSF81901">
    <property type="entry name" value="HCP-like"/>
    <property type="match status" value="1"/>
</dbReference>
<accession>A0A183C3W4</accession>
<dbReference type="PANTHER" id="PTHR13891">
    <property type="entry name" value="CYTOCHROME C OXIDASE ASSEMBLY FACTOR 7"/>
    <property type="match status" value="1"/>
</dbReference>
<evidence type="ECO:0000256" key="5">
    <source>
        <dbReference type="ARBA" id="ARBA00022942"/>
    </source>
</evidence>
<dbReference type="GO" id="GO:0019773">
    <property type="term" value="C:proteasome core complex, alpha-subunit complex"/>
    <property type="evidence" value="ECO:0007669"/>
    <property type="project" value="UniProtKB-UniRule"/>
</dbReference>
<dbReference type="Pfam" id="PF00227">
    <property type="entry name" value="Proteasome"/>
    <property type="match status" value="1"/>
</dbReference>
<evidence type="ECO:0000256" key="2">
    <source>
        <dbReference type="ARBA" id="ARBA00004123"/>
    </source>
</evidence>
<evidence type="ECO:0000313" key="9">
    <source>
        <dbReference type="Proteomes" id="UP000050741"/>
    </source>
</evidence>
<dbReference type="InterPro" id="IPR023332">
    <property type="entry name" value="Proteasome_alpha-type"/>
</dbReference>
<keyword evidence="4" id="KW-0677">Repeat</keyword>
<dbReference type="Proteomes" id="UP000050741">
    <property type="component" value="Unassembled WGS sequence"/>
</dbReference>
<name>A0A183C3W4_GLOPA</name>
<dbReference type="SMART" id="SM00671">
    <property type="entry name" value="SEL1"/>
    <property type="match status" value="5"/>
</dbReference>
<dbReference type="InterPro" id="IPR029055">
    <property type="entry name" value="Ntn_hydrolases_N"/>
</dbReference>
<dbReference type="PROSITE" id="PS00388">
    <property type="entry name" value="PROTEASOME_ALPHA_1"/>
    <property type="match status" value="1"/>
</dbReference>
<dbReference type="NCBIfam" id="NF003075">
    <property type="entry name" value="PRK03996.1"/>
    <property type="match status" value="1"/>
</dbReference>
<dbReference type="PROSITE" id="PS51475">
    <property type="entry name" value="PROTEASOME_ALPHA_2"/>
    <property type="match status" value="1"/>
</dbReference>
<keyword evidence="6" id="KW-0539">Nucleus</keyword>
<dbReference type="InterPro" id="IPR011990">
    <property type="entry name" value="TPR-like_helical_dom_sf"/>
</dbReference>
<dbReference type="Pfam" id="PF08238">
    <property type="entry name" value="Sel1"/>
    <property type="match status" value="3"/>
</dbReference>
<dbReference type="SMART" id="SM00948">
    <property type="entry name" value="Proteasome_A_N"/>
    <property type="match status" value="1"/>
</dbReference>
<dbReference type="InterPro" id="IPR001353">
    <property type="entry name" value="Proteasome_sua/b"/>
</dbReference>
<evidence type="ECO:0000256" key="7">
    <source>
        <dbReference type="PROSITE-ProRule" id="PRU00808"/>
    </source>
</evidence>
<protein>
    <submittedName>
        <fullName evidence="10">Proteasome endopeptidase complex</fullName>
    </submittedName>
</protein>
<feature type="domain" description="Proteasome alpha-type subunits" evidence="8">
    <location>
        <begin position="5"/>
        <end position="27"/>
    </location>
</feature>
<sequence length="490" mass="55642">MSRRYDTRTTIFSPEGRLYQVEYAMEAIGQAGTCLGIRAPDGIFIAAQKLATHKLLDDQIMNEKIYKVAENIYCTVAGITSDANVLIDKLREMAVANTLQYGENISVEQLVVRLCDVKQHYTQIGGKRPFGVSLLYAGWDCHHGFQLYQSDPSGNYGGWRATCIGKGHQNAISMLKQEYKDEEMTLDKAKDLAMKVLSKTMDAKIGVDKLEMAELTLVQGRPVLRMFDETERKRLIENKKKRPGDDEVLESGMTMTEIMDERKEYVKNIGIEYRFGCYEEKRADSCQLLGEFFEAVQTDFKAAFDVFRSNCEQRQFPRSCFKYGQYLAAGKECEPSFKQAISPLRMSCDGGLYKGCRVLALILWNGESDRLPDSEQAEQLMQRAAELGDHEASWILSTWYMGSLAKLKREKTVRSDHKMGALSRDMEKALSYGLKACDEGDIYQSCLNVSRMYRLGDGIPKDENKAKQYNARAKELHRMLKKGWNAGFTG</sequence>
<evidence type="ECO:0000313" key="10">
    <source>
        <dbReference type="WBParaSite" id="GPLIN_000755800"/>
    </source>
</evidence>
<dbReference type="GO" id="GO:0006511">
    <property type="term" value="P:ubiquitin-dependent protein catabolic process"/>
    <property type="evidence" value="ECO:0007669"/>
    <property type="project" value="InterPro"/>
</dbReference>
<proteinExistence type="inferred from homology"/>
<comment type="function">
    <text evidence="1">The proteasome is a multicatalytic proteinase complex which is characterized by its ability to cleave peptides with Arg, Phe, Tyr, Leu, and Glu adjacent to the leaving group at neutral or slightly basic pH. The proteasome has an ATP-dependent proteolytic activity.</text>
</comment>